<evidence type="ECO:0000313" key="1">
    <source>
        <dbReference type="EMBL" id="PIL29915.1"/>
    </source>
</evidence>
<dbReference type="AlphaFoldDB" id="A0A2G8S843"/>
<dbReference type="Gene3D" id="3.80.10.10">
    <property type="entry name" value="Ribonuclease Inhibitor"/>
    <property type="match status" value="1"/>
</dbReference>
<keyword evidence="2" id="KW-1185">Reference proteome</keyword>
<name>A0A2G8S843_9APHY</name>
<dbReference type="InterPro" id="IPR032675">
    <property type="entry name" value="LRR_dom_sf"/>
</dbReference>
<comment type="caution">
    <text evidence="1">The sequence shown here is derived from an EMBL/GenBank/DDBJ whole genome shotgun (WGS) entry which is preliminary data.</text>
</comment>
<dbReference type="STRING" id="1077348.A0A2G8S843"/>
<dbReference type="OrthoDB" id="2749208at2759"/>
<accession>A0A2G8S843</accession>
<dbReference type="EMBL" id="AYKW01000017">
    <property type="protein sequence ID" value="PIL29915.1"/>
    <property type="molecule type" value="Genomic_DNA"/>
</dbReference>
<dbReference type="SUPFAM" id="SSF52047">
    <property type="entry name" value="RNI-like"/>
    <property type="match status" value="1"/>
</dbReference>
<organism evidence="1 2">
    <name type="scientific">Ganoderma sinense ZZ0214-1</name>
    <dbReference type="NCBI Taxonomy" id="1077348"/>
    <lineage>
        <taxon>Eukaryota</taxon>
        <taxon>Fungi</taxon>
        <taxon>Dikarya</taxon>
        <taxon>Basidiomycota</taxon>
        <taxon>Agaricomycotina</taxon>
        <taxon>Agaricomycetes</taxon>
        <taxon>Polyporales</taxon>
        <taxon>Polyporaceae</taxon>
        <taxon>Ganoderma</taxon>
    </lineage>
</organism>
<protein>
    <submittedName>
        <fullName evidence="1">Uncharacterized protein</fullName>
    </submittedName>
</protein>
<dbReference type="Proteomes" id="UP000230002">
    <property type="component" value="Unassembled WGS sequence"/>
</dbReference>
<proteinExistence type="predicted"/>
<sequence>MYQRWDNASPDLGTLLMNATRSAASHLYLSMIPFVDRRFSTKLLVSISAVGPQGTFHLATLPFHTPNTFTAAPGWDNAYATFLGSILGDSSSFSAVREVWISGVYPEAHYHTRIAAAFREAIAGLQALETFVLVEPPRSFPHAVPTISLCPDAQGSAPVPPNLRTLRLVCEDGAHWGRSGGGNRLRLGVLLAELETGAYAYFDTLVLELRSWLDVTPEDLVQLKAHFATVTCLHVDQSQTGRPLPDYCVESCGGPGGTGTLLGARLMEVANTLTELAATLREELNSRSALFKLPVELLQKILEQVPHPFFRAPGPFVRDTDEFRPSWRSSAKNTYMLMPVLQTCRQLRRISLSHKSLWKTIDPTGRYSLPSILLQKGCDAPLIVVIDASRASDGSGEALGNLDEGDVQRMQELHVFELYIHRLPEDNAEKIYRYFNASMPLLESLSISQVFTSEPPDWHIDEGECPFPLDHAPRLRHMMLHDVTFTPRNGLPHLTHLSLAGISTPNIHIDTVNLLSRCSSLETLAIYSPYLSDTLPNLSEGLSRPLNLNRLRRLTLQLPCRLAMEFYLSLFPLDSPTLQPTAVQILEFAASDMVPVLGQTLRRVTKAEASHLSLALHPHPQYRNQRYLSFTAAGPEGTFHISTDTYHVDVVPLGDLDVLPQLFLDTFNILSGCAHLRAVREVWVTSVPPQTGRRFFRDVMGHFKSIIAALPALETVVVVVPAAGAQLETDLGVLPSTHDPGFVAPSSSLKNLRIVHGTDAPTGRESVEKIRLTGLLDQIGSAGAYGYFENVVLQMTRQLEVDEEDLARLEACFKNVSFQHVDSMPAMPLPEYCTEPYAGPGGTSTWHGSLW</sequence>
<reference evidence="1 2" key="1">
    <citation type="journal article" date="2015" name="Sci. Rep.">
        <title>Chromosome-level genome map provides insights into diverse defense mechanisms in the medicinal fungus Ganoderma sinense.</title>
        <authorList>
            <person name="Zhu Y."/>
            <person name="Xu J."/>
            <person name="Sun C."/>
            <person name="Zhou S."/>
            <person name="Xu H."/>
            <person name="Nelson D.R."/>
            <person name="Qian J."/>
            <person name="Song J."/>
            <person name="Luo H."/>
            <person name="Xiang L."/>
            <person name="Li Y."/>
            <person name="Xu Z."/>
            <person name="Ji A."/>
            <person name="Wang L."/>
            <person name="Lu S."/>
            <person name="Hayward A."/>
            <person name="Sun W."/>
            <person name="Li X."/>
            <person name="Schwartz D.C."/>
            <person name="Wang Y."/>
            <person name="Chen S."/>
        </authorList>
    </citation>
    <scope>NUCLEOTIDE SEQUENCE [LARGE SCALE GENOMIC DNA]</scope>
    <source>
        <strain evidence="1 2">ZZ0214-1</strain>
    </source>
</reference>
<gene>
    <name evidence="1" type="ORF">GSI_07825</name>
</gene>
<evidence type="ECO:0000313" key="2">
    <source>
        <dbReference type="Proteomes" id="UP000230002"/>
    </source>
</evidence>